<organism evidence="1 2">
    <name type="scientific">Tunturiibacter empetritectus</name>
    <dbReference type="NCBI Taxonomy" id="3069691"/>
    <lineage>
        <taxon>Bacteria</taxon>
        <taxon>Pseudomonadati</taxon>
        <taxon>Acidobacteriota</taxon>
        <taxon>Terriglobia</taxon>
        <taxon>Terriglobales</taxon>
        <taxon>Acidobacteriaceae</taxon>
        <taxon>Tunturiibacter</taxon>
    </lineage>
</organism>
<dbReference type="AlphaFoldDB" id="A0A7W8IH71"/>
<sequence>MSSTSLELRPLELLPRDLLRPLGAFEELFCLFDQHFPTNGALAAQISGHTTVQQWHDALDAVQLRHPLLSVCIDTTFNRVPHFAASPASASPSA</sequence>
<accession>A0A7W8IH71</accession>
<protein>
    <submittedName>
        <fullName evidence="1">Uncharacterized protein</fullName>
    </submittedName>
</protein>
<comment type="caution">
    <text evidence="1">The sequence shown here is derived from an EMBL/GenBank/DDBJ whole genome shotgun (WGS) entry which is preliminary data.</text>
</comment>
<keyword evidence="2" id="KW-1185">Reference proteome</keyword>
<name>A0A7W8IH71_9BACT</name>
<dbReference type="EMBL" id="JACHDY010000002">
    <property type="protein sequence ID" value="MBB5317119.1"/>
    <property type="molecule type" value="Genomic_DNA"/>
</dbReference>
<evidence type="ECO:0000313" key="2">
    <source>
        <dbReference type="Proteomes" id="UP000568106"/>
    </source>
</evidence>
<evidence type="ECO:0000313" key="1">
    <source>
        <dbReference type="EMBL" id="MBB5317119.1"/>
    </source>
</evidence>
<gene>
    <name evidence="1" type="ORF">HDF09_001788</name>
</gene>
<reference evidence="1" key="1">
    <citation type="submission" date="2020-08" db="EMBL/GenBank/DDBJ databases">
        <title>Genomic Encyclopedia of Type Strains, Phase IV (KMG-V): Genome sequencing to study the core and pangenomes of soil and plant-associated prokaryotes.</title>
        <authorList>
            <person name="Whitman W."/>
        </authorList>
    </citation>
    <scope>NUCLEOTIDE SEQUENCE [LARGE SCALE GENOMIC DNA]</scope>
    <source>
        <strain evidence="1">M8UP27</strain>
    </source>
</reference>
<dbReference type="Proteomes" id="UP000568106">
    <property type="component" value="Unassembled WGS sequence"/>
</dbReference>
<proteinExistence type="predicted"/>